<evidence type="ECO:0000256" key="2">
    <source>
        <dbReference type="ARBA" id="ARBA00006706"/>
    </source>
</evidence>
<dbReference type="Gene3D" id="4.10.60.10">
    <property type="entry name" value="Zinc finger, CCHC-type"/>
    <property type="match status" value="1"/>
</dbReference>
<name>A0A0D3BJY0_BRAOL</name>
<keyword evidence="9" id="KW-1185">Reference proteome</keyword>
<organism evidence="8 9">
    <name type="scientific">Brassica oleracea var. oleracea</name>
    <dbReference type="NCBI Taxonomy" id="109376"/>
    <lineage>
        <taxon>Eukaryota</taxon>
        <taxon>Viridiplantae</taxon>
        <taxon>Streptophyta</taxon>
        <taxon>Embryophyta</taxon>
        <taxon>Tracheophyta</taxon>
        <taxon>Spermatophyta</taxon>
        <taxon>Magnoliopsida</taxon>
        <taxon>eudicotyledons</taxon>
        <taxon>Gunneridae</taxon>
        <taxon>Pentapetalae</taxon>
        <taxon>rosids</taxon>
        <taxon>malvids</taxon>
        <taxon>Brassicales</taxon>
        <taxon>Brassicaceae</taxon>
        <taxon>Brassiceae</taxon>
        <taxon>Brassica</taxon>
    </lineage>
</organism>
<protein>
    <recommendedName>
        <fullName evidence="7">CCHC-type domain-containing protein</fullName>
    </recommendedName>
</protein>
<evidence type="ECO:0000256" key="4">
    <source>
        <dbReference type="ARBA" id="ARBA00022842"/>
    </source>
</evidence>
<dbReference type="STRING" id="109376.A0A0D3BJY0"/>
<evidence type="ECO:0000313" key="8">
    <source>
        <dbReference type="EnsemblPlants" id="Bo3g153840.1"/>
    </source>
</evidence>
<reference evidence="8" key="2">
    <citation type="submission" date="2015-03" db="UniProtKB">
        <authorList>
            <consortium name="EnsemblPlants"/>
        </authorList>
    </citation>
    <scope>IDENTIFICATION</scope>
</reference>
<dbReference type="Pfam" id="PF03732">
    <property type="entry name" value="Retrotrans_gag"/>
    <property type="match status" value="2"/>
</dbReference>
<evidence type="ECO:0000259" key="7">
    <source>
        <dbReference type="PROSITE" id="PS50158"/>
    </source>
</evidence>
<keyword evidence="5" id="KW-0862">Zinc</keyword>
<dbReference type="GO" id="GO:0008299">
    <property type="term" value="P:isoprenoid biosynthetic process"/>
    <property type="evidence" value="ECO:0007669"/>
    <property type="project" value="InterPro"/>
</dbReference>
<dbReference type="SUPFAM" id="SSF57756">
    <property type="entry name" value="Retrovirus zinc finger-like domains"/>
    <property type="match status" value="1"/>
</dbReference>
<feature type="compositionally biased region" description="Acidic residues" evidence="6">
    <location>
        <begin position="56"/>
        <end position="66"/>
    </location>
</feature>
<dbReference type="eggNOG" id="KOG0619">
    <property type="taxonomic scope" value="Eukaryota"/>
</dbReference>
<dbReference type="GO" id="GO:0008270">
    <property type="term" value="F:zinc ion binding"/>
    <property type="evidence" value="ECO:0007669"/>
    <property type="project" value="UniProtKB-KW"/>
</dbReference>
<dbReference type="PROSITE" id="PS50158">
    <property type="entry name" value="ZF_CCHC"/>
    <property type="match status" value="1"/>
</dbReference>
<dbReference type="Gramene" id="Bo3g153840.1">
    <property type="protein sequence ID" value="Bo3g153840.1"/>
    <property type="gene ID" value="Bo3g153840"/>
</dbReference>
<dbReference type="PANTHER" id="PTHR43281">
    <property type="entry name" value="FARNESYL DIPHOSPHATE SYNTHASE"/>
    <property type="match status" value="1"/>
</dbReference>
<dbReference type="InterPro" id="IPR008949">
    <property type="entry name" value="Isoprenoid_synthase_dom_sf"/>
</dbReference>
<dbReference type="SUPFAM" id="SSF48576">
    <property type="entry name" value="Terpenoid synthases"/>
    <property type="match status" value="1"/>
</dbReference>
<feature type="region of interest" description="Disordered" evidence="6">
    <location>
        <begin position="291"/>
        <end position="367"/>
    </location>
</feature>
<proteinExistence type="inferred from homology"/>
<feature type="region of interest" description="Disordered" evidence="6">
    <location>
        <begin position="56"/>
        <end position="86"/>
    </location>
</feature>
<dbReference type="HOGENOM" id="CLU_492920_0_0_1"/>
<dbReference type="InterPro" id="IPR001878">
    <property type="entry name" value="Znf_CCHC"/>
</dbReference>
<evidence type="ECO:0000256" key="6">
    <source>
        <dbReference type="SAM" id="MobiDB-lite"/>
    </source>
</evidence>
<dbReference type="InterPro" id="IPR000092">
    <property type="entry name" value="Polyprenyl_synt"/>
</dbReference>
<feature type="domain" description="CCHC-type" evidence="7">
    <location>
        <begin position="350"/>
        <end position="366"/>
    </location>
</feature>
<dbReference type="SMART" id="SM00343">
    <property type="entry name" value="ZnF_C2HC"/>
    <property type="match status" value="1"/>
</dbReference>
<dbReference type="AlphaFoldDB" id="A0A0D3BJY0"/>
<keyword evidence="3" id="KW-0479">Metal-binding</keyword>
<sequence length="553" mass="62355">MPPKKSTDAPNNGDLSEFRKDLLAMQESFQATMHASFIEMGAMLADRLARVNPLFEDADTEGDGSDDTNPFARHRDSRRQVRHQWDDDDHVRQHDKLWESSFKVEIPEFHGGSRGEALLDCIATVDELLEFKQVPEERRVPLVAMRFRGHAASWWKQVKTTRHRLGKPPIVSWVKLQKHLRATFLPRNQSRSVYLPGWKQNEEKPLLPLTSKAGSARNYERTVYNKLQNLRQGSRTVDEYADEFSLLLTRTDIYDSAEQLVSRFIGGLRPQLQTALAQFDPTTIAEAHRRAASFEQTQRSSPWTNQSSRSRTSEQKTTPTTTKEGDAQPQTTGQPEDPNLRRSTRPPALKCYTCGEPGHRQSACPNKNRRGLVLDTAKDDLQPIYDSYDDDDEDKAEDEVLPTTGDTGHLLVLQRSCAVPRRQDTQCFCFSIIIHLHKTAALLEASAVLGGIVGGGSDDETERLRQFARCVGLLFQVVEDILDVTISSQELGKTAGKDLVADKLTYPKIMGLEKSREFAEKLSRDAREQLLGFGSDQVAPLLALANYIANRQN</sequence>
<keyword evidence="4" id="KW-0460">Magnesium</keyword>
<dbReference type="GO" id="GO:0003676">
    <property type="term" value="F:nucleic acid binding"/>
    <property type="evidence" value="ECO:0007669"/>
    <property type="project" value="InterPro"/>
</dbReference>
<evidence type="ECO:0000256" key="1">
    <source>
        <dbReference type="ARBA" id="ARBA00001946"/>
    </source>
</evidence>
<comment type="similarity">
    <text evidence="2">Belongs to the FPP/GGPP synthase family.</text>
</comment>
<dbReference type="GO" id="GO:0004311">
    <property type="term" value="F:geranylgeranyl diphosphate synthase activity"/>
    <property type="evidence" value="ECO:0007669"/>
    <property type="project" value="TreeGrafter"/>
</dbReference>
<evidence type="ECO:0000256" key="5">
    <source>
        <dbReference type="PROSITE-ProRule" id="PRU00047"/>
    </source>
</evidence>
<dbReference type="Proteomes" id="UP000032141">
    <property type="component" value="Chromosome C3"/>
</dbReference>
<dbReference type="PANTHER" id="PTHR43281:SF12">
    <property type="entry name" value="GENOME ASSEMBLY, CHROMOSOME: A08"/>
    <property type="match status" value="1"/>
</dbReference>
<evidence type="ECO:0000313" key="9">
    <source>
        <dbReference type="Proteomes" id="UP000032141"/>
    </source>
</evidence>
<dbReference type="EnsemblPlants" id="Bo3g153840.1">
    <property type="protein sequence ID" value="Bo3g153840.1"/>
    <property type="gene ID" value="Bo3g153840"/>
</dbReference>
<dbReference type="Pfam" id="PF00348">
    <property type="entry name" value="polyprenyl_synt"/>
    <property type="match status" value="1"/>
</dbReference>
<dbReference type="InterPro" id="IPR036875">
    <property type="entry name" value="Znf_CCHC_sf"/>
</dbReference>
<dbReference type="InterPro" id="IPR005162">
    <property type="entry name" value="Retrotrans_gag_dom"/>
</dbReference>
<dbReference type="Pfam" id="PF00098">
    <property type="entry name" value="zf-CCHC"/>
    <property type="match status" value="1"/>
</dbReference>
<keyword evidence="5" id="KW-0863">Zinc-finger</keyword>
<dbReference type="Gene3D" id="1.10.600.10">
    <property type="entry name" value="Farnesyl Diphosphate Synthase"/>
    <property type="match status" value="1"/>
</dbReference>
<feature type="compositionally biased region" description="Polar residues" evidence="6">
    <location>
        <begin position="294"/>
        <end position="310"/>
    </location>
</feature>
<evidence type="ECO:0000256" key="3">
    <source>
        <dbReference type="ARBA" id="ARBA00022723"/>
    </source>
</evidence>
<comment type="cofactor">
    <cofactor evidence="1">
        <name>Mg(2+)</name>
        <dbReference type="ChEBI" id="CHEBI:18420"/>
    </cofactor>
</comment>
<dbReference type="eggNOG" id="KOG0776">
    <property type="taxonomic scope" value="Eukaryota"/>
</dbReference>
<accession>A0A0D3BJY0</accession>
<reference evidence="8 9" key="1">
    <citation type="journal article" date="2014" name="Genome Biol.">
        <title>Transcriptome and methylome profiling reveals relics of genome dominance in the mesopolyploid Brassica oleracea.</title>
        <authorList>
            <person name="Parkin I.A."/>
            <person name="Koh C."/>
            <person name="Tang H."/>
            <person name="Robinson S.J."/>
            <person name="Kagale S."/>
            <person name="Clarke W.E."/>
            <person name="Town C.D."/>
            <person name="Nixon J."/>
            <person name="Krishnakumar V."/>
            <person name="Bidwell S.L."/>
            <person name="Denoeud F."/>
            <person name="Belcram H."/>
            <person name="Links M.G."/>
            <person name="Just J."/>
            <person name="Clarke C."/>
            <person name="Bender T."/>
            <person name="Huebert T."/>
            <person name="Mason A.S."/>
            <person name="Pires J.C."/>
            <person name="Barker G."/>
            <person name="Moore J."/>
            <person name="Walley P.G."/>
            <person name="Manoli S."/>
            <person name="Batley J."/>
            <person name="Edwards D."/>
            <person name="Nelson M.N."/>
            <person name="Wang X."/>
            <person name="Paterson A.H."/>
            <person name="King G."/>
            <person name="Bancroft I."/>
            <person name="Chalhoub B."/>
            <person name="Sharpe A.G."/>
        </authorList>
    </citation>
    <scope>NUCLEOTIDE SEQUENCE</scope>
    <source>
        <strain evidence="8 9">cv. TO1000</strain>
    </source>
</reference>